<keyword evidence="2" id="KW-0813">Transport</keyword>
<evidence type="ECO:0000256" key="5">
    <source>
        <dbReference type="ARBA" id="ARBA00023010"/>
    </source>
</evidence>
<dbReference type="GO" id="GO:0017056">
    <property type="term" value="F:structural constituent of nuclear pore"/>
    <property type="evidence" value="ECO:0007669"/>
    <property type="project" value="InterPro"/>
</dbReference>
<keyword evidence="10" id="KW-1185">Reference proteome</keyword>
<name>A0A5J4YLS3_PORPP</name>
<evidence type="ECO:0000256" key="4">
    <source>
        <dbReference type="ARBA" id="ARBA00022927"/>
    </source>
</evidence>
<evidence type="ECO:0000256" key="6">
    <source>
        <dbReference type="ARBA" id="ARBA00023132"/>
    </source>
</evidence>
<feature type="region of interest" description="Disordered" evidence="8">
    <location>
        <begin position="267"/>
        <end position="286"/>
    </location>
</feature>
<evidence type="ECO:0000256" key="2">
    <source>
        <dbReference type="ARBA" id="ARBA00022448"/>
    </source>
</evidence>
<dbReference type="GO" id="GO:0000055">
    <property type="term" value="P:ribosomal large subunit export from nucleus"/>
    <property type="evidence" value="ECO:0007669"/>
    <property type="project" value="InterPro"/>
</dbReference>
<dbReference type="GO" id="GO:0006406">
    <property type="term" value="P:mRNA export from nucleus"/>
    <property type="evidence" value="ECO:0007669"/>
    <property type="project" value="TreeGrafter"/>
</dbReference>
<feature type="region of interest" description="Disordered" evidence="8">
    <location>
        <begin position="300"/>
        <end position="319"/>
    </location>
</feature>
<evidence type="ECO:0000313" key="9">
    <source>
        <dbReference type="EMBL" id="KAA8492198.1"/>
    </source>
</evidence>
<evidence type="ECO:0000256" key="1">
    <source>
        <dbReference type="ARBA" id="ARBA00004567"/>
    </source>
</evidence>
<keyword evidence="4" id="KW-0653">Protein transport</keyword>
<dbReference type="EMBL" id="VRMN01000010">
    <property type="protein sequence ID" value="KAA8492198.1"/>
    <property type="molecule type" value="Genomic_DNA"/>
</dbReference>
<evidence type="ECO:0000256" key="8">
    <source>
        <dbReference type="SAM" id="MobiDB-lite"/>
    </source>
</evidence>
<dbReference type="PANTHER" id="PTHR13257">
    <property type="entry name" value="NUCLEOPORIN NUP84-RELATED"/>
    <property type="match status" value="1"/>
</dbReference>
<dbReference type="OrthoDB" id="341482at2759"/>
<organism evidence="9 10">
    <name type="scientific">Porphyridium purpureum</name>
    <name type="common">Red alga</name>
    <name type="synonym">Porphyridium cruentum</name>
    <dbReference type="NCBI Taxonomy" id="35688"/>
    <lineage>
        <taxon>Eukaryota</taxon>
        <taxon>Rhodophyta</taxon>
        <taxon>Bangiophyceae</taxon>
        <taxon>Porphyridiales</taxon>
        <taxon>Porphyridiaceae</taxon>
        <taxon>Porphyridium</taxon>
    </lineage>
</organism>
<proteinExistence type="predicted"/>
<gene>
    <name evidence="9" type="ORF">FVE85_3636</name>
</gene>
<keyword evidence="3" id="KW-0509">mRNA transport</keyword>
<keyword evidence="5" id="KW-0811">Translocation</keyword>
<evidence type="ECO:0000313" key="10">
    <source>
        <dbReference type="Proteomes" id="UP000324585"/>
    </source>
</evidence>
<comment type="caution">
    <text evidence="9">The sequence shown here is derived from an EMBL/GenBank/DDBJ whole genome shotgun (WGS) entry which is preliminary data.</text>
</comment>
<evidence type="ECO:0000256" key="7">
    <source>
        <dbReference type="ARBA" id="ARBA00023242"/>
    </source>
</evidence>
<reference evidence="10" key="1">
    <citation type="journal article" date="2019" name="Nat. Commun.">
        <title>Expansion of phycobilisome linker gene families in mesophilic red algae.</title>
        <authorList>
            <person name="Lee J."/>
            <person name="Kim D."/>
            <person name="Bhattacharya D."/>
            <person name="Yoon H.S."/>
        </authorList>
    </citation>
    <scope>NUCLEOTIDE SEQUENCE [LARGE SCALE GENOMIC DNA]</scope>
    <source>
        <strain evidence="10">CCMP 1328</strain>
    </source>
</reference>
<sequence>MKGWVSGLSGLSAALGASAKGLNDGVHEGAHESGRMHQQRVELVGDRVLLALDARGKLVAVDLKDPSIVRECSLAQPLDFQPDALCVSPGGGLLLLYNRLRIALVQWDTTRFLGASFAHSQKRSNNRTAHVQQPPTIVLKSCTLAETILGKQDVQIREITQVSWHPMSDGHVMLLTADARFWIIDVSKSTIHEEQSFRVGLGEGSACPTGFVTGAYGRGWDTFSVYFTDHARNLYVLCPVAPYGMTVPKHLVVSLVLDAKEHMQDAAPEHHARVLEKPPHPEPHVRRLSFEGAGAAASSSFRPAAVSDTSRPADASSRSQQEHLQWQWLSETFGQEVVDFAEHLVDDASHIVVCRAFGLNQCRPCPQGPCRIVSNHNEATVPREEQSQITSQQAQATARSSCGPRSLTLLEYPPGPPVLFESHQTSTQVRLLVCPETPRPHWHADFDDEIHVGIETDYAPELILFETIAAPAQGAQIECPSSLVKALGVAFLRSNAGVCVLNMDWLAPLARDDASQLLQSPPSQIHPLLLADPTNPIRGVTFGCLQNEFFALYLSQDWRVGVESLRGAFLSSQVGIIDKANPAISTAQSRDMEGTMQSSDTRAGSASAFEARVRQHFAEIEAIPRLLFGRGSGTHALSKKQTVSAVFGYVQLLLEQVQNAHAKPFWEMHTMLEERSAYLVDVEKRQLEAIAQVRAHVEDVEIGLERSSMAIERLQIKRRALDVRLVQVAERVRRLRGSPETADADFAATIRDKKGSVDALRQRIEQVSMAVKSQASEQKRRADLTPQRSERRTLEMRWDDQRRLHKAMVEHSETLAALHEQSTSLAARLDRVSLQTALK</sequence>
<dbReference type="AlphaFoldDB" id="A0A5J4YLS3"/>
<comment type="subcellular location">
    <subcellularLocation>
        <location evidence="1">Nucleus</location>
        <location evidence="1">Nuclear pore complex</location>
    </subcellularLocation>
</comment>
<keyword evidence="7" id="KW-0539">Nucleus</keyword>
<protein>
    <submittedName>
        <fullName evidence="9">Nuclear pore complex protein NUP88</fullName>
    </submittedName>
</protein>
<dbReference type="GO" id="GO:0000056">
    <property type="term" value="P:ribosomal small subunit export from nucleus"/>
    <property type="evidence" value="ECO:0007669"/>
    <property type="project" value="InterPro"/>
</dbReference>
<dbReference type="PANTHER" id="PTHR13257:SF0">
    <property type="entry name" value="NUCLEAR PORE COMPLEX PROTEIN NUP88"/>
    <property type="match status" value="1"/>
</dbReference>
<accession>A0A5J4YLS3</accession>
<dbReference type="GO" id="GO:0005643">
    <property type="term" value="C:nuclear pore"/>
    <property type="evidence" value="ECO:0007669"/>
    <property type="project" value="UniProtKB-SubCell"/>
</dbReference>
<dbReference type="InterPro" id="IPR037700">
    <property type="entry name" value="NUP88/NUP82"/>
</dbReference>
<keyword evidence="6" id="KW-0906">Nuclear pore complex</keyword>
<evidence type="ECO:0000256" key="3">
    <source>
        <dbReference type="ARBA" id="ARBA00022816"/>
    </source>
</evidence>
<dbReference type="GO" id="GO:0006606">
    <property type="term" value="P:protein import into nucleus"/>
    <property type="evidence" value="ECO:0007669"/>
    <property type="project" value="TreeGrafter"/>
</dbReference>
<dbReference type="Proteomes" id="UP000324585">
    <property type="component" value="Unassembled WGS sequence"/>
</dbReference>